<evidence type="ECO:0000259" key="21">
    <source>
        <dbReference type="PROSITE" id="PS51471"/>
    </source>
</evidence>
<keyword evidence="10" id="KW-0833">Ubl conjugation pathway</keyword>
<dbReference type="FunFam" id="2.60.120.330:FF:000134">
    <property type="entry name" value="Uncharacterized protein"/>
    <property type="match status" value="1"/>
</dbReference>
<dbReference type="CDD" id="cd16461">
    <property type="entry name" value="RING-H2_EL5-like"/>
    <property type="match status" value="1"/>
</dbReference>
<evidence type="ECO:0000256" key="13">
    <source>
        <dbReference type="ARBA" id="ARBA00022989"/>
    </source>
</evidence>
<feature type="region of interest" description="Disordered" evidence="18">
    <location>
        <begin position="221"/>
        <end position="249"/>
    </location>
</feature>
<keyword evidence="11" id="KW-0862">Zinc</keyword>
<dbReference type="InterPro" id="IPR050295">
    <property type="entry name" value="Plant_2OG-oxidoreductases"/>
</dbReference>
<dbReference type="InterPro" id="IPR001841">
    <property type="entry name" value="Znf_RING"/>
</dbReference>
<comment type="caution">
    <text evidence="22">The sequence shown here is derived from an EMBL/GenBank/DDBJ whole genome shotgun (WGS) entry which is preliminary data.</text>
</comment>
<dbReference type="InterPro" id="IPR044861">
    <property type="entry name" value="IPNS-like_FE2OG_OXY"/>
</dbReference>
<dbReference type="Pfam" id="PF13639">
    <property type="entry name" value="zf-RING_2"/>
    <property type="match status" value="1"/>
</dbReference>
<keyword evidence="7 19" id="KW-0812">Transmembrane</keyword>
<dbReference type="InterPro" id="IPR027443">
    <property type="entry name" value="IPNS-like_sf"/>
</dbReference>
<feature type="transmembrane region" description="Helical" evidence="19">
    <location>
        <begin position="73"/>
        <end position="94"/>
    </location>
</feature>
<keyword evidence="12" id="KW-0847">Vitamin C</keyword>
<accession>A0A6A1V289</accession>
<dbReference type="Pfam" id="PF03171">
    <property type="entry name" value="2OG-FeII_Oxy"/>
    <property type="match status" value="1"/>
</dbReference>
<dbReference type="InterPro" id="IPR005123">
    <property type="entry name" value="Oxoglu/Fe-dep_dioxygenase_dom"/>
</dbReference>
<sequence>MGLHHRKLIDDEIKAAFCAPFCLKENAAGSCPRLCLDICSDICLFPYEDLIPPPASASNLDDQPGKPQKFSPFWIATVTVFAAAFLVLCCYLIYSKYYLGRQSSRRRRQPQTEETQDDFLDEDSGSMVDHPIWYIRTVGLRQSIISSITVCKYKRGEGLVEGAECSVCLNEFEEDETVRLLPKCSHAFHIHCIDTWLRSHTNCPMCRAPIVKNTVLTPLPEPTAIHSTPGEETPGEISQSSRGSDSELDSEVCEARIGVEEEGELPVVNGEKTRENSNDELNDIQPMRRSVSMDSLSASRISVAVGNVVPAESHGNSDSQLVKVNESKTRIVPKRFEGNSNLLRSLASSSKGRSLTNGPVSMKRSFSWNGKFFLRNYGGPWYARARWLVSRCLGAPRGLLRRPTGCKLALGVYVAQPRTKPRCNQTAVKYKPRAANIPYKAQSVNESWVPKQSHLLTILKTSKAFPALQYKMISIKQLAETPGLDSIPPTYVFTRNPNDDDQLVSDDLEHPIPVIDFSLLTSGTPDQRSKVVHDLGFACQDWGFFMVINHGVPESLMKAMREACEEFFSLTEEEKQEFAGKHALDPIRWGTGFNTSANVLFWRDFLKVFAHPKFYSPSKPSGFREISLEYTKRTRNLARELLKGISTSLALEDGYMEKALNLETGFQHLAVNFYPPCPQPELAMGLPPHSDHGLLTLLMQNGICGLQIQHKGKWVNVNSSPNAFVVNLGDQMEVLSNGKHKSVLHRATVNEKATRISVATVCGPSLDTVVCPAPALVDHENNKPAYTAMKYGEYLELQQGTTIDGKSNLDRLRFLAI</sequence>
<evidence type="ECO:0000256" key="16">
    <source>
        <dbReference type="ARBA" id="ARBA00024209"/>
    </source>
</evidence>
<dbReference type="Gene3D" id="2.60.120.330">
    <property type="entry name" value="B-lactam Antibiotic, Isopenicillin N Synthase, Chain"/>
    <property type="match status" value="1"/>
</dbReference>
<gene>
    <name evidence="22" type="ORF">CJ030_MR7G008262</name>
</gene>
<comment type="similarity">
    <text evidence="4">Belongs to the iron/ascorbate-dependent oxidoreductase family.</text>
</comment>
<dbReference type="SUPFAM" id="SSF51197">
    <property type="entry name" value="Clavaminate synthase-like"/>
    <property type="match status" value="1"/>
</dbReference>
<dbReference type="GO" id="GO:0016020">
    <property type="term" value="C:membrane"/>
    <property type="evidence" value="ECO:0007669"/>
    <property type="project" value="UniProtKB-SubCell"/>
</dbReference>
<keyword evidence="9 17" id="KW-0863">Zinc-finger</keyword>
<evidence type="ECO:0000313" key="22">
    <source>
        <dbReference type="EMBL" id="KAB1206822.1"/>
    </source>
</evidence>
<protein>
    <recommendedName>
        <fullName evidence="5">RING-type E3 ubiquitin transferase</fullName>
        <ecNumber evidence="5">2.3.2.27</ecNumber>
    </recommendedName>
</protein>
<evidence type="ECO:0000256" key="7">
    <source>
        <dbReference type="ARBA" id="ARBA00022692"/>
    </source>
</evidence>
<proteinExistence type="inferred from homology"/>
<dbReference type="GO" id="GO:0008270">
    <property type="term" value="F:zinc ion binding"/>
    <property type="evidence" value="ECO:0007669"/>
    <property type="project" value="UniProtKB-KW"/>
</dbReference>
<evidence type="ECO:0000256" key="10">
    <source>
        <dbReference type="ARBA" id="ARBA00022786"/>
    </source>
</evidence>
<evidence type="ECO:0000256" key="9">
    <source>
        <dbReference type="ARBA" id="ARBA00022771"/>
    </source>
</evidence>
<keyword evidence="8" id="KW-0479">Metal-binding</keyword>
<evidence type="ECO:0000256" key="8">
    <source>
        <dbReference type="ARBA" id="ARBA00022723"/>
    </source>
</evidence>
<evidence type="ECO:0000256" key="11">
    <source>
        <dbReference type="ARBA" id="ARBA00022833"/>
    </source>
</evidence>
<dbReference type="SMART" id="SM00184">
    <property type="entry name" value="RING"/>
    <property type="match status" value="1"/>
</dbReference>
<dbReference type="SUPFAM" id="SSF57850">
    <property type="entry name" value="RING/U-box"/>
    <property type="match status" value="1"/>
</dbReference>
<reference evidence="22 23" key="1">
    <citation type="journal article" date="2019" name="Plant Biotechnol. J.">
        <title>The red bayberry genome and genetic basis of sex determination.</title>
        <authorList>
            <person name="Jia H.M."/>
            <person name="Jia H.J."/>
            <person name="Cai Q.L."/>
            <person name="Wang Y."/>
            <person name="Zhao H.B."/>
            <person name="Yang W.F."/>
            <person name="Wang G.Y."/>
            <person name="Li Y.H."/>
            <person name="Zhan D.L."/>
            <person name="Shen Y.T."/>
            <person name="Niu Q.F."/>
            <person name="Chang L."/>
            <person name="Qiu J."/>
            <person name="Zhao L."/>
            <person name="Xie H.B."/>
            <person name="Fu W.Y."/>
            <person name="Jin J."/>
            <person name="Li X.W."/>
            <person name="Jiao Y."/>
            <person name="Zhou C.C."/>
            <person name="Tu T."/>
            <person name="Chai C.Y."/>
            <person name="Gao J.L."/>
            <person name="Fan L.J."/>
            <person name="van de Weg E."/>
            <person name="Wang J.Y."/>
            <person name="Gao Z.S."/>
        </authorList>
    </citation>
    <scope>NUCLEOTIDE SEQUENCE [LARGE SCALE GENOMIC DNA]</scope>
    <source>
        <tissue evidence="22">Leaves</tissue>
    </source>
</reference>
<keyword evidence="15 19" id="KW-0472">Membrane</keyword>
<dbReference type="Pfam" id="PF14226">
    <property type="entry name" value="DIOX_N"/>
    <property type="match status" value="1"/>
</dbReference>
<keyword evidence="23" id="KW-1185">Reference proteome</keyword>
<dbReference type="EMBL" id="RXIC02000025">
    <property type="protein sequence ID" value="KAB1206822.1"/>
    <property type="molecule type" value="Genomic_DNA"/>
</dbReference>
<evidence type="ECO:0000256" key="15">
    <source>
        <dbReference type="ARBA" id="ARBA00023136"/>
    </source>
</evidence>
<dbReference type="InterPro" id="IPR026992">
    <property type="entry name" value="DIOX_N"/>
</dbReference>
<name>A0A6A1V289_9ROSI</name>
<comment type="catalytic activity">
    <reaction evidence="1">
        <text>S-ubiquitinyl-[E2 ubiquitin-conjugating enzyme]-L-cysteine + [acceptor protein]-L-lysine = [E2 ubiquitin-conjugating enzyme]-L-cysteine + N(6)-ubiquitinyl-[acceptor protein]-L-lysine.</text>
        <dbReference type="EC" id="2.3.2.27"/>
    </reaction>
</comment>
<dbReference type="PROSITE" id="PS51471">
    <property type="entry name" value="FE2OG_OXY"/>
    <property type="match status" value="1"/>
</dbReference>
<dbReference type="Gene3D" id="3.30.40.10">
    <property type="entry name" value="Zinc/RING finger domain, C3HC4 (zinc finger)"/>
    <property type="match status" value="1"/>
</dbReference>
<comment type="pathway">
    <text evidence="3">Protein modification; protein ubiquitination.</text>
</comment>
<feature type="domain" description="RING-type" evidence="20">
    <location>
        <begin position="165"/>
        <end position="207"/>
    </location>
</feature>
<organism evidence="22 23">
    <name type="scientific">Morella rubra</name>
    <name type="common">Chinese bayberry</name>
    <dbReference type="NCBI Taxonomy" id="262757"/>
    <lineage>
        <taxon>Eukaryota</taxon>
        <taxon>Viridiplantae</taxon>
        <taxon>Streptophyta</taxon>
        <taxon>Embryophyta</taxon>
        <taxon>Tracheophyta</taxon>
        <taxon>Spermatophyta</taxon>
        <taxon>Magnoliopsida</taxon>
        <taxon>eudicotyledons</taxon>
        <taxon>Gunneridae</taxon>
        <taxon>Pentapetalae</taxon>
        <taxon>rosids</taxon>
        <taxon>fabids</taxon>
        <taxon>Fagales</taxon>
        <taxon>Myricaceae</taxon>
        <taxon>Morella</taxon>
    </lineage>
</organism>
<dbReference type="PROSITE" id="PS50089">
    <property type="entry name" value="ZF_RING_2"/>
    <property type="match status" value="1"/>
</dbReference>
<dbReference type="GO" id="GO:0051213">
    <property type="term" value="F:dioxygenase activity"/>
    <property type="evidence" value="ECO:0007669"/>
    <property type="project" value="UniProtKB-KW"/>
</dbReference>
<dbReference type="PANTHER" id="PTHR47991">
    <property type="entry name" value="OXOGLUTARATE/IRON-DEPENDENT DIOXYGENASE"/>
    <property type="match status" value="1"/>
</dbReference>
<evidence type="ECO:0000256" key="6">
    <source>
        <dbReference type="ARBA" id="ARBA00022679"/>
    </source>
</evidence>
<dbReference type="SMART" id="SM01197">
    <property type="entry name" value="FANCL_C"/>
    <property type="match status" value="1"/>
</dbReference>
<keyword evidence="13 19" id="KW-1133">Transmembrane helix</keyword>
<evidence type="ECO:0000256" key="1">
    <source>
        <dbReference type="ARBA" id="ARBA00000900"/>
    </source>
</evidence>
<evidence type="ECO:0000256" key="19">
    <source>
        <dbReference type="SAM" id="Phobius"/>
    </source>
</evidence>
<evidence type="ECO:0000256" key="4">
    <source>
        <dbReference type="ARBA" id="ARBA00008056"/>
    </source>
</evidence>
<dbReference type="UniPathway" id="UPA00143"/>
<evidence type="ECO:0000256" key="14">
    <source>
        <dbReference type="ARBA" id="ARBA00023004"/>
    </source>
</evidence>
<evidence type="ECO:0000256" key="2">
    <source>
        <dbReference type="ARBA" id="ARBA00004167"/>
    </source>
</evidence>
<dbReference type="AlphaFoldDB" id="A0A6A1V289"/>
<dbReference type="Proteomes" id="UP000516437">
    <property type="component" value="Chromosome 7"/>
</dbReference>
<keyword evidence="14" id="KW-0408">Iron</keyword>
<dbReference type="GO" id="GO:0016567">
    <property type="term" value="P:protein ubiquitination"/>
    <property type="evidence" value="ECO:0007669"/>
    <property type="project" value="UniProtKB-UniPathway"/>
</dbReference>
<evidence type="ECO:0000259" key="20">
    <source>
        <dbReference type="PROSITE" id="PS50089"/>
    </source>
</evidence>
<dbReference type="OrthoDB" id="288590at2759"/>
<comment type="subcellular location">
    <subcellularLocation>
        <location evidence="2">Membrane</location>
        <topology evidence="2">Single-pass membrane protein</topology>
    </subcellularLocation>
</comment>
<evidence type="ECO:0000256" key="5">
    <source>
        <dbReference type="ARBA" id="ARBA00012483"/>
    </source>
</evidence>
<evidence type="ECO:0000256" key="17">
    <source>
        <dbReference type="PROSITE-ProRule" id="PRU00175"/>
    </source>
</evidence>
<dbReference type="GO" id="GO:0031418">
    <property type="term" value="F:L-ascorbic acid binding"/>
    <property type="evidence" value="ECO:0007669"/>
    <property type="project" value="UniProtKB-KW"/>
</dbReference>
<keyword evidence="6" id="KW-0808">Transferase</keyword>
<dbReference type="FunFam" id="3.30.40.10:FF:000233">
    <property type="entry name" value="RING-H2 finger protein ATL54"/>
    <property type="match status" value="1"/>
</dbReference>
<keyword evidence="22" id="KW-0560">Oxidoreductase</keyword>
<evidence type="ECO:0000256" key="3">
    <source>
        <dbReference type="ARBA" id="ARBA00004906"/>
    </source>
</evidence>
<dbReference type="InterPro" id="IPR013083">
    <property type="entry name" value="Znf_RING/FYVE/PHD"/>
</dbReference>
<dbReference type="EC" id="2.3.2.27" evidence="5"/>
<evidence type="ECO:0000256" key="18">
    <source>
        <dbReference type="SAM" id="MobiDB-lite"/>
    </source>
</evidence>
<evidence type="ECO:0000256" key="12">
    <source>
        <dbReference type="ARBA" id="ARBA00022896"/>
    </source>
</evidence>
<keyword evidence="22" id="KW-0223">Dioxygenase</keyword>
<feature type="domain" description="Fe2OG dioxygenase" evidence="21">
    <location>
        <begin position="665"/>
        <end position="764"/>
    </location>
</feature>
<dbReference type="GO" id="GO:0061630">
    <property type="term" value="F:ubiquitin protein ligase activity"/>
    <property type="evidence" value="ECO:0007669"/>
    <property type="project" value="UniProtKB-EC"/>
</dbReference>
<evidence type="ECO:0000313" key="23">
    <source>
        <dbReference type="Proteomes" id="UP000516437"/>
    </source>
</evidence>
<comment type="similarity">
    <text evidence="16">Belongs to the RING-type zinc finger family. ATL subfamily.</text>
</comment>